<dbReference type="EMBL" id="QZEI01000078">
    <property type="protein sequence ID" value="RLV58335.1"/>
    <property type="molecule type" value="Genomic_DNA"/>
</dbReference>
<feature type="repeat" description="ANK" evidence="3">
    <location>
        <begin position="1378"/>
        <end position="1410"/>
    </location>
</feature>
<evidence type="ECO:0000256" key="1">
    <source>
        <dbReference type="ARBA" id="ARBA00022737"/>
    </source>
</evidence>
<reference evidence="6 7" key="1">
    <citation type="submission" date="2018-09" db="EMBL/GenBank/DDBJ databases">
        <title>Phylogeny of the Shewanellaceae, and recommendation for two new genera, Pseudoshewanella and Parashewanella.</title>
        <authorList>
            <person name="Wang G."/>
        </authorList>
    </citation>
    <scope>NUCLEOTIDE SEQUENCE [LARGE SCALE GENOMIC DNA]</scope>
    <source>
        <strain evidence="6 7">C51</strain>
    </source>
</reference>
<dbReference type="PROSITE" id="PS50088">
    <property type="entry name" value="ANK_REPEAT"/>
    <property type="match status" value="2"/>
</dbReference>
<organism evidence="6 7">
    <name type="scientific">Parashewanella curva</name>
    <dbReference type="NCBI Taxonomy" id="2338552"/>
    <lineage>
        <taxon>Bacteria</taxon>
        <taxon>Pseudomonadati</taxon>
        <taxon>Pseudomonadota</taxon>
        <taxon>Gammaproteobacteria</taxon>
        <taxon>Alteromonadales</taxon>
        <taxon>Shewanellaceae</taxon>
        <taxon>Parashewanella</taxon>
    </lineage>
</organism>
<keyword evidence="5" id="KW-0812">Transmembrane</keyword>
<dbReference type="InterPro" id="IPR002110">
    <property type="entry name" value="Ankyrin_rpt"/>
</dbReference>
<dbReference type="RefSeq" id="WP_121840342.1">
    <property type="nucleotide sequence ID" value="NZ_ML014827.1"/>
</dbReference>
<evidence type="ECO:0000256" key="2">
    <source>
        <dbReference type="ARBA" id="ARBA00023043"/>
    </source>
</evidence>
<feature type="compositionally biased region" description="Basic and acidic residues" evidence="4">
    <location>
        <begin position="262"/>
        <end position="276"/>
    </location>
</feature>
<dbReference type="PANTHER" id="PTHR24198">
    <property type="entry name" value="ANKYRIN REPEAT AND PROTEIN KINASE DOMAIN-CONTAINING PROTEIN"/>
    <property type="match status" value="1"/>
</dbReference>
<dbReference type="OrthoDB" id="671583at2"/>
<dbReference type="Gene3D" id="1.25.40.20">
    <property type="entry name" value="Ankyrin repeat-containing domain"/>
    <property type="match status" value="1"/>
</dbReference>
<evidence type="ECO:0000256" key="5">
    <source>
        <dbReference type="SAM" id="Phobius"/>
    </source>
</evidence>
<accession>A0A3L8PSG5</accession>
<evidence type="ECO:0000313" key="7">
    <source>
        <dbReference type="Proteomes" id="UP000281474"/>
    </source>
</evidence>
<feature type="repeat" description="ANK" evidence="3">
    <location>
        <begin position="1411"/>
        <end position="1443"/>
    </location>
</feature>
<feature type="region of interest" description="Disordered" evidence="4">
    <location>
        <begin position="262"/>
        <end position="283"/>
    </location>
</feature>
<evidence type="ECO:0000313" key="6">
    <source>
        <dbReference type="EMBL" id="RLV58335.1"/>
    </source>
</evidence>
<evidence type="ECO:0000256" key="3">
    <source>
        <dbReference type="PROSITE-ProRule" id="PRU00023"/>
    </source>
</evidence>
<sequence>MTTELTASWHYQGCYESTPDSRRQDAEAVKLLLDAEQPQPYSQSIKNTTTSLWKVGTGVGVGLFFGGPTGAALGGATACGIHLTGRAVEWGVGKVTTAQNAKIVAAGAEFMASGYASWCAAKTALKAGSSMLGGYVASKLVNESLSDETPVPVRQFANFAGGIAGSMLGGMAGGHIETVFALDGTGALPTNPHSSLNSEAKAHFAGAGRTLKGVNEPQSFNTTLNASESSLLQHATQPNSQNATLNTSEFDSLADKLESRLYRPPVKVDEPRDPLPKTDTQPATANKVKGIDSFGGGTFSADSKQYITRRSLKSVNPTDSTNQSCVPCTNMDASVTRVWHASSFSTKQSCFFSIQIGSALGNRHLFTSKIYTKVKDANCNLEIRIEIADRLAGNLVGSVLFSGYYNAPAHKLDSALCCGGGVGVRYSNSCPNTIPSSEFSSAPQNGSQSIPPNCRPLDDVAYNCTAQNQYQFQQTSTAPIPIDSLPRRNQGALNQALIASSNPPAVIGDNSFKRVRANTLINKIKELYPNVHCQGELEGEVNTNFLTAEDYQTAFNASQSAPESESYVCQPEEALILSNQTPQPFDISDLPTGRLPYNRALKSEQSTLVLQDNGEKRVYWQSFIAQLRILTPTPDCVGELQGEYNSESLTYDAYKAAFEAAASAPDLCSNQSVLSITQPTLGSTLPIYDLANTFSINPNVLLTVNGSLPIGYQGLASWQSITEQLSPAASLVEQGCVYNLSLWKNLDLATLQQAHSVANKLPGFAADDCKGGIYNLPFSEAAVNASQLANEFAVHAPNWADVGLHINGNQLVSYLGGIYPWSELLSYSSQSQYQCLQTEQPQPSFKGITHYRLTVPFTSLCDLENEYIAIDAPQQPLLLDELPIGGYYTRYSPVSPDVLISKGSKVVRSSDFISNAQFRFGTCFGGNPGSFNLRVSQPESLKLAFDDTPIAPQSCLTTAIPDKWGDVVDYSDLLKSFNTSTPVYLNGSDLVYRSPNHTQWSQLTAQWKPKFRENGCVTNNLTWREIAQQDLDAAITSAPKVEVSPDNCNSGVTPHTPTFNLSESVNVTELVERFETDFPEFGTIGLRLNSNLELEYNGSTITFEDIEPCLPQSKKCSLQAVGAKSTYYDYKGLTEEDFDEAIESFLDGLVNECIAKNEIERTRTLTLESSQAKSVSITTQPSSIVEVKPGNGNSAGLIAGLVVSGVLTLVGATGLGVVLCLIKRQILDKRENMDVEAVQGALLSSQKPKKPIPQAISMNELQSASNVPPSPSPSLSASPSTKPVPNPQSVMPSAQAATHSGESAQEAKPLPSAVPFPAAEVALKTEVAFTVKGLTNEYVSKLLSACANGKLNQLKRLILSAPSGFNVQLLLEHKPSDDMVSLLHIACAAGKSEVVAYLIGLNANVNSVSRNGVTPLYLAVWQRKTDVVQQLLKANADINIKSNGKTPSALAMELNDDDMIALLNNR</sequence>
<protein>
    <submittedName>
        <fullName evidence="6">Ankyrin repeat domain-containing protein</fullName>
    </submittedName>
</protein>
<feature type="region of interest" description="Disordered" evidence="4">
    <location>
        <begin position="1262"/>
        <end position="1309"/>
    </location>
</feature>
<proteinExistence type="predicted"/>
<feature type="compositionally biased region" description="Low complexity" evidence="4">
    <location>
        <begin position="1263"/>
        <end position="1280"/>
    </location>
</feature>
<gene>
    <name evidence="6" type="ORF">D5018_17805</name>
</gene>
<evidence type="ECO:0000256" key="4">
    <source>
        <dbReference type="SAM" id="MobiDB-lite"/>
    </source>
</evidence>
<dbReference type="PROSITE" id="PS50297">
    <property type="entry name" value="ANK_REP_REGION"/>
    <property type="match status" value="1"/>
</dbReference>
<dbReference type="Pfam" id="PF12796">
    <property type="entry name" value="Ank_2"/>
    <property type="match status" value="1"/>
</dbReference>
<feature type="compositionally biased region" description="Polar residues" evidence="4">
    <location>
        <begin position="1281"/>
        <end position="1303"/>
    </location>
</feature>
<dbReference type="SMART" id="SM00248">
    <property type="entry name" value="ANK"/>
    <property type="match status" value="2"/>
</dbReference>
<keyword evidence="5" id="KW-0472">Membrane</keyword>
<keyword evidence="2 3" id="KW-0040">ANK repeat</keyword>
<keyword evidence="7" id="KW-1185">Reference proteome</keyword>
<comment type="caution">
    <text evidence="6">The sequence shown here is derived from an EMBL/GenBank/DDBJ whole genome shotgun (WGS) entry which is preliminary data.</text>
</comment>
<feature type="transmembrane region" description="Helical" evidence="5">
    <location>
        <begin position="1197"/>
        <end position="1222"/>
    </location>
</feature>
<keyword evidence="1" id="KW-0677">Repeat</keyword>
<dbReference type="SUPFAM" id="SSF48403">
    <property type="entry name" value="Ankyrin repeat"/>
    <property type="match status" value="1"/>
</dbReference>
<dbReference type="Proteomes" id="UP000281474">
    <property type="component" value="Unassembled WGS sequence"/>
</dbReference>
<dbReference type="InterPro" id="IPR036770">
    <property type="entry name" value="Ankyrin_rpt-contain_sf"/>
</dbReference>
<keyword evidence="5" id="KW-1133">Transmembrane helix</keyword>
<dbReference type="PANTHER" id="PTHR24198:SF165">
    <property type="entry name" value="ANKYRIN REPEAT-CONTAINING PROTEIN-RELATED"/>
    <property type="match status" value="1"/>
</dbReference>
<name>A0A3L8PSG5_9GAMM</name>